<dbReference type="Pfam" id="PF09084">
    <property type="entry name" value="NMT1"/>
    <property type="match status" value="1"/>
</dbReference>
<dbReference type="PANTHER" id="PTHR45138:SF9">
    <property type="entry name" value="DIGUANYLATE CYCLASE DGCM-RELATED"/>
    <property type="match status" value="1"/>
</dbReference>
<reference evidence="6 7" key="1">
    <citation type="submission" date="2022-06" db="EMBL/GenBank/DDBJ databases">
        <title>Thiomicrohabdus sp. nov, an obligately chemolithoautotrophic, sulfur-oxidizing bacterium isolated from beach of Guanyin Mountain. Amoy.</title>
        <authorList>
            <person name="Zhu H."/>
        </authorList>
    </citation>
    <scope>NUCLEOTIDE SEQUENCE [LARGE SCALE GENOMIC DNA]</scope>
    <source>
        <strain evidence="6 7">XGS-01</strain>
    </source>
</reference>
<evidence type="ECO:0000256" key="1">
    <source>
        <dbReference type="ARBA" id="ARBA00012528"/>
    </source>
</evidence>
<dbReference type="InterPro" id="IPR050469">
    <property type="entry name" value="Diguanylate_Cyclase"/>
</dbReference>
<evidence type="ECO:0000256" key="4">
    <source>
        <dbReference type="SAM" id="SignalP"/>
    </source>
</evidence>
<evidence type="ECO:0000313" key="7">
    <source>
        <dbReference type="Proteomes" id="UP001222275"/>
    </source>
</evidence>
<dbReference type="EC" id="2.7.7.65" evidence="1"/>
<feature type="domain" description="GGDEF" evidence="5">
    <location>
        <begin position="669"/>
        <end position="798"/>
    </location>
</feature>
<organism evidence="6 7">
    <name type="scientific">Thiomicrorhabdus lithotrophica</name>
    <dbReference type="NCBI Taxonomy" id="2949997"/>
    <lineage>
        <taxon>Bacteria</taxon>
        <taxon>Pseudomonadati</taxon>
        <taxon>Pseudomonadota</taxon>
        <taxon>Gammaproteobacteria</taxon>
        <taxon>Thiotrichales</taxon>
        <taxon>Piscirickettsiaceae</taxon>
        <taxon>Thiomicrorhabdus</taxon>
    </lineage>
</organism>
<dbReference type="InterPro" id="IPR000160">
    <property type="entry name" value="GGDEF_dom"/>
</dbReference>
<dbReference type="RefSeq" id="WP_275594574.1">
    <property type="nucleotide sequence ID" value="NZ_CP102381.1"/>
</dbReference>
<dbReference type="CDD" id="cd01949">
    <property type="entry name" value="GGDEF"/>
    <property type="match status" value="1"/>
</dbReference>
<dbReference type="InterPro" id="IPR015168">
    <property type="entry name" value="SsuA/THI5"/>
</dbReference>
<dbReference type="Gene3D" id="3.40.190.10">
    <property type="entry name" value="Periplasmic binding protein-like II"/>
    <property type="match status" value="4"/>
</dbReference>
<dbReference type="PANTHER" id="PTHR45138">
    <property type="entry name" value="REGULATORY COMPONENTS OF SENSORY TRANSDUCTION SYSTEM"/>
    <property type="match status" value="1"/>
</dbReference>
<dbReference type="InterPro" id="IPR043128">
    <property type="entry name" value="Rev_trsase/Diguanyl_cyclase"/>
</dbReference>
<dbReference type="EMBL" id="CP102381">
    <property type="protein sequence ID" value="WEJ62317.1"/>
    <property type="molecule type" value="Genomic_DNA"/>
</dbReference>
<feature type="signal peptide" evidence="4">
    <location>
        <begin position="1"/>
        <end position="28"/>
    </location>
</feature>
<name>A0ABY8CBZ0_9GAMM</name>
<keyword evidence="3" id="KW-0812">Transmembrane</keyword>
<proteinExistence type="predicted"/>
<feature type="chain" id="PRO_5045623063" description="diguanylate cyclase" evidence="4">
    <location>
        <begin position="29"/>
        <end position="799"/>
    </location>
</feature>
<accession>A0ABY8CBZ0</accession>
<dbReference type="SUPFAM" id="SSF53850">
    <property type="entry name" value="Periplasmic binding protein-like II"/>
    <property type="match status" value="2"/>
</dbReference>
<feature type="transmembrane region" description="Helical" evidence="3">
    <location>
        <begin position="583"/>
        <end position="603"/>
    </location>
</feature>
<dbReference type="SMART" id="SM00062">
    <property type="entry name" value="PBPb"/>
    <property type="match status" value="1"/>
</dbReference>
<dbReference type="NCBIfam" id="TIGR00254">
    <property type="entry name" value="GGDEF"/>
    <property type="match status" value="1"/>
</dbReference>
<sequence>MTLGVQTIKLILLSLISSWLLFSLPSYANTENTSSASSTKTEITNLEPVSLQLKWLHQFQFAGYYAAKIKGFYQDEGLDVTIKPREVFVNNIEQVIDGESEYGIADSMLMLYQAQGAPLSIVSPIYQHSPQVFITLKSSGINSLYDLNGKNVAFYQTDTDGFPLLAMMHHNNVVPNLDRVIIKSGPEMLEQGQVQAYPGYLSNEAYYFYQKGIKINIFNPMNYGIDFYGDLIFTNNNELNNHPNRVAAFKRASLKGWEYALNHKEEIINYLINDLKVEKSFEHLMYESQVVEEAIKPKTIPIGTLDTGRLEYIKKLLVKHDLLNNKFDVSKGVYKEKSKNFTLTKEEIDWVNKHPVVKVAIDNNWAPFEFIDKNGEYDGIAHDYLDYLTAFTGIKFIPDKSLSWDEAVESVKTHKLDMFSAVVNTPERSKYVNFTTPYLDFPTIIATLKGENYINSLTQLKDKTLTVGKNYVAHELLKNNYPELKLLLVENPAKGLEAVSQGRAYAYIDNAAVVAHNIRSLGFSNIQISGETPFKANVSMAIRKDWPELHSIIQKALDSINAETKRNISNRWLKIEYQQEIEWRRVLILAIPVILIIFVILLYNRRLKSLNSRLQVINKKLIDTQSTLEEANIQLETLSITDFLTGAYNRKYTDHVLESEISLSNRSNTPLSILLFDLDNFKHINDKYGHLIGDEVLKAVCQSIMTQIRISDTLGRWGGEEFILICPATDHQQAEVIATKILSGVSQIKFEEGFTQTISIGLASHVQNEPMLKFLDRADNYLYKAKNLGKNQIVSSTTE</sequence>
<dbReference type="Pfam" id="PF00497">
    <property type="entry name" value="SBP_bac_3"/>
    <property type="match status" value="1"/>
</dbReference>
<keyword evidence="4" id="KW-0732">Signal</keyword>
<dbReference type="Pfam" id="PF00990">
    <property type="entry name" value="GGDEF"/>
    <property type="match status" value="1"/>
</dbReference>
<dbReference type="InterPro" id="IPR029787">
    <property type="entry name" value="Nucleotide_cyclase"/>
</dbReference>
<dbReference type="Proteomes" id="UP001222275">
    <property type="component" value="Chromosome"/>
</dbReference>
<dbReference type="Gene3D" id="3.30.70.270">
    <property type="match status" value="1"/>
</dbReference>
<keyword evidence="7" id="KW-1185">Reference proteome</keyword>
<comment type="catalytic activity">
    <reaction evidence="2">
        <text>2 GTP = 3',3'-c-di-GMP + 2 diphosphate</text>
        <dbReference type="Rhea" id="RHEA:24898"/>
        <dbReference type="ChEBI" id="CHEBI:33019"/>
        <dbReference type="ChEBI" id="CHEBI:37565"/>
        <dbReference type="ChEBI" id="CHEBI:58805"/>
        <dbReference type="EC" id="2.7.7.65"/>
    </reaction>
</comment>
<dbReference type="InterPro" id="IPR001638">
    <property type="entry name" value="Solute-binding_3/MltF_N"/>
</dbReference>
<keyword evidence="3" id="KW-0472">Membrane</keyword>
<dbReference type="PROSITE" id="PS50887">
    <property type="entry name" value="GGDEF"/>
    <property type="match status" value="1"/>
</dbReference>
<evidence type="ECO:0000313" key="6">
    <source>
        <dbReference type="EMBL" id="WEJ62317.1"/>
    </source>
</evidence>
<evidence type="ECO:0000256" key="2">
    <source>
        <dbReference type="ARBA" id="ARBA00034247"/>
    </source>
</evidence>
<keyword evidence="3" id="KW-1133">Transmembrane helix</keyword>
<dbReference type="SUPFAM" id="SSF55073">
    <property type="entry name" value="Nucleotide cyclase"/>
    <property type="match status" value="1"/>
</dbReference>
<gene>
    <name evidence="6" type="ORF">NR989_09890</name>
</gene>
<dbReference type="CDD" id="cd01007">
    <property type="entry name" value="PBP2_BvgS_HisK_like"/>
    <property type="match status" value="1"/>
</dbReference>
<protein>
    <recommendedName>
        <fullName evidence="1">diguanylate cyclase</fullName>
        <ecNumber evidence="1">2.7.7.65</ecNumber>
    </recommendedName>
</protein>
<dbReference type="SMART" id="SM00267">
    <property type="entry name" value="GGDEF"/>
    <property type="match status" value="1"/>
</dbReference>
<evidence type="ECO:0000259" key="5">
    <source>
        <dbReference type="PROSITE" id="PS50887"/>
    </source>
</evidence>
<evidence type="ECO:0000256" key="3">
    <source>
        <dbReference type="SAM" id="Phobius"/>
    </source>
</evidence>